<dbReference type="PANTHER" id="PTHR32552">
    <property type="entry name" value="FERRICHROME IRON RECEPTOR-RELATED"/>
    <property type="match status" value="1"/>
</dbReference>
<protein>
    <submittedName>
        <fullName evidence="16">TonB-dependent receptor</fullName>
    </submittedName>
</protein>
<dbReference type="InterPro" id="IPR036942">
    <property type="entry name" value="Beta-barrel_TonB_sf"/>
</dbReference>
<keyword evidence="3 12" id="KW-0813">Transport</keyword>
<evidence type="ECO:0000313" key="17">
    <source>
        <dbReference type="Proteomes" id="UP001326110"/>
    </source>
</evidence>
<evidence type="ECO:0000256" key="3">
    <source>
        <dbReference type="ARBA" id="ARBA00022448"/>
    </source>
</evidence>
<dbReference type="InterPro" id="IPR010105">
    <property type="entry name" value="TonB_sidphr_rcpt"/>
</dbReference>
<proteinExistence type="inferred from homology"/>
<keyword evidence="5" id="KW-0406">Ion transport</keyword>
<keyword evidence="9 12" id="KW-0472">Membrane</keyword>
<dbReference type="InterPro" id="IPR012910">
    <property type="entry name" value="Plug_dom"/>
</dbReference>
<accession>A0ABZ0XXL3</accession>
<evidence type="ECO:0000256" key="6">
    <source>
        <dbReference type="ARBA" id="ARBA00022692"/>
    </source>
</evidence>
<name>A0ABZ0XXL3_9BURK</name>
<dbReference type="SMART" id="SM00965">
    <property type="entry name" value="STN"/>
    <property type="match status" value="1"/>
</dbReference>
<keyword evidence="6 12" id="KW-0812">Transmembrane</keyword>
<evidence type="ECO:0000313" key="16">
    <source>
        <dbReference type="EMBL" id="WQH04007.1"/>
    </source>
</evidence>
<dbReference type="Pfam" id="PF00593">
    <property type="entry name" value="TonB_dep_Rec_b-barrel"/>
    <property type="match status" value="1"/>
</dbReference>
<evidence type="ECO:0000259" key="15">
    <source>
        <dbReference type="SMART" id="SM00965"/>
    </source>
</evidence>
<dbReference type="PANTHER" id="PTHR32552:SF82">
    <property type="entry name" value="FCUA PROTEIN"/>
    <property type="match status" value="1"/>
</dbReference>
<dbReference type="RefSeq" id="WP_019923355.1">
    <property type="nucleotide sequence ID" value="NZ_CP140152.1"/>
</dbReference>
<evidence type="ECO:0000256" key="9">
    <source>
        <dbReference type="ARBA" id="ARBA00023136"/>
    </source>
</evidence>
<keyword evidence="17" id="KW-1185">Reference proteome</keyword>
<evidence type="ECO:0000256" key="12">
    <source>
        <dbReference type="PROSITE-ProRule" id="PRU01360"/>
    </source>
</evidence>
<dbReference type="Gene3D" id="2.170.130.10">
    <property type="entry name" value="TonB-dependent receptor, plug domain"/>
    <property type="match status" value="1"/>
</dbReference>
<feature type="chain" id="PRO_5045663235" evidence="14">
    <location>
        <begin position="25"/>
        <end position="815"/>
    </location>
</feature>
<evidence type="ECO:0000256" key="1">
    <source>
        <dbReference type="ARBA" id="ARBA00004571"/>
    </source>
</evidence>
<keyword evidence="7" id="KW-0408">Iron</keyword>
<gene>
    <name evidence="16" type="ORF">SR858_23625</name>
</gene>
<evidence type="ECO:0000256" key="8">
    <source>
        <dbReference type="ARBA" id="ARBA00023077"/>
    </source>
</evidence>
<keyword evidence="4 12" id="KW-1134">Transmembrane beta strand</keyword>
<evidence type="ECO:0000256" key="14">
    <source>
        <dbReference type="SAM" id="SignalP"/>
    </source>
</evidence>
<dbReference type="InterPro" id="IPR000531">
    <property type="entry name" value="Beta-barrel_TonB"/>
</dbReference>
<keyword evidence="14" id="KW-0732">Signal</keyword>
<evidence type="ECO:0000256" key="10">
    <source>
        <dbReference type="ARBA" id="ARBA00023170"/>
    </source>
</evidence>
<evidence type="ECO:0000256" key="7">
    <source>
        <dbReference type="ARBA" id="ARBA00023004"/>
    </source>
</evidence>
<sequence length="815" mass="87560">MARKRPSILTLTTLARALAVPTFAAAVLTAPLAALALETAQRSYSIAAGPLEDALSRFGRAANITLSFVPELTAGLHSKGLQGSHSVDNGLARLLAGSGLEAVRQPNGSYLLHRAQPRAVQADATLQAIDVHAASDRLLPVAAGGQVATGGRLGVLGNVSMMDAPFNQISYTSELMANQQVRGLMDVLENNPSVRNSAPIDGEADIIMMRGFEMFGREIMVNGIAGLADNRGGMIEAVDRVEVLQGPSAMLNGVSPWGSSLGGSINYILKRAEDTPTAQITGSFASESQLGAHLDLGRRFGADKQYGVRVNTVYKNGDGAIDRTANRQAFTAVALDYRGGRLRLTADATYQEKELHGGLAALRIGSSVPIPPAPRAANNYKQPWEVYESDNRSLQLGMEYDITPDWVFSASHGQSLNDETYLQAVSSISNVNGNLSGSVFWIPGRSTNKGTNISLRGKLITGPVKHTLVAGFGDVTARRGQATLAVGTAAASNLYNPIVQPYRDGQGLSTDVDMLNRYNAKSTVLTDTMGLFDDRVIVMVGARNQAIGTKFFSRDATTGLLTPTRDKNSNKISPAAGLVVKFGGNLSVYGNYIESLLPGPVPSTYYQNSLQTYDPYPSKQYEAGMKYEINKLTVTGSIYQITLQNGVEQPSNNADPRPIFALDGEQRNRGFELNTMGEAVRGVRLLGGYSYIDARLVRTQDGLTDGRRARGVPKHNLNLGSEWDLPFLAGATVTGRMVTTDRMFIDTNNTRVRSTASWTRFDLGARYATKINGHDTTFRLNVDNVANRNYWASASRGVLVVGAPRSVRLSVSTDL</sequence>
<keyword evidence="10 16" id="KW-0675">Receptor</keyword>
<evidence type="ECO:0000256" key="13">
    <source>
        <dbReference type="RuleBase" id="RU003357"/>
    </source>
</evidence>
<dbReference type="GeneID" id="43166678"/>
<dbReference type="Proteomes" id="UP001326110">
    <property type="component" value="Chromosome"/>
</dbReference>
<dbReference type="Gene3D" id="3.55.50.30">
    <property type="match status" value="1"/>
</dbReference>
<evidence type="ECO:0000256" key="5">
    <source>
        <dbReference type="ARBA" id="ARBA00022496"/>
    </source>
</evidence>
<dbReference type="PROSITE" id="PS52016">
    <property type="entry name" value="TONB_DEPENDENT_REC_3"/>
    <property type="match status" value="1"/>
</dbReference>
<comment type="similarity">
    <text evidence="2 12 13">Belongs to the TonB-dependent receptor family.</text>
</comment>
<dbReference type="CDD" id="cd01347">
    <property type="entry name" value="ligand_gated_channel"/>
    <property type="match status" value="1"/>
</dbReference>
<dbReference type="Pfam" id="PF07715">
    <property type="entry name" value="Plug"/>
    <property type="match status" value="1"/>
</dbReference>
<organism evidence="16 17">
    <name type="scientific">Duganella zoogloeoides</name>
    <dbReference type="NCBI Taxonomy" id="75659"/>
    <lineage>
        <taxon>Bacteria</taxon>
        <taxon>Pseudomonadati</taxon>
        <taxon>Pseudomonadota</taxon>
        <taxon>Betaproteobacteria</taxon>
        <taxon>Burkholderiales</taxon>
        <taxon>Oxalobacteraceae</taxon>
        <taxon>Telluria group</taxon>
        <taxon>Duganella</taxon>
    </lineage>
</organism>
<dbReference type="EMBL" id="CP140152">
    <property type="protein sequence ID" value="WQH04007.1"/>
    <property type="molecule type" value="Genomic_DNA"/>
</dbReference>
<keyword evidence="11 12" id="KW-0998">Cell outer membrane</keyword>
<feature type="domain" description="Secretin/TonB short N-terminal" evidence="15">
    <location>
        <begin position="64"/>
        <end position="115"/>
    </location>
</feature>
<dbReference type="InterPro" id="IPR011662">
    <property type="entry name" value="Secretin/TonB_short_N"/>
</dbReference>
<dbReference type="Pfam" id="PF07660">
    <property type="entry name" value="STN"/>
    <property type="match status" value="1"/>
</dbReference>
<evidence type="ECO:0000256" key="2">
    <source>
        <dbReference type="ARBA" id="ARBA00009810"/>
    </source>
</evidence>
<comment type="subcellular location">
    <subcellularLocation>
        <location evidence="1 12">Cell outer membrane</location>
        <topology evidence="1 12">Multi-pass membrane protein</topology>
    </subcellularLocation>
</comment>
<feature type="signal peptide" evidence="14">
    <location>
        <begin position="1"/>
        <end position="24"/>
    </location>
</feature>
<evidence type="ECO:0000256" key="11">
    <source>
        <dbReference type="ARBA" id="ARBA00023237"/>
    </source>
</evidence>
<dbReference type="Gene3D" id="2.40.170.20">
    <property type="entry name" value="TonB-dependent receptor, beta-barrel domain"/>
    <property type="match status" value="1"/>
</dbReference>
<keyword evidence="8 13" id="KW-0798">TonB box</keyword>
<dbReference type="InterPro" id="IPR039426">
    <property type="entry name" value="TonB-dep_rcpt-like"/>
</dbReference>
<evidence type="ECO:0000256" key="4">
    <source>
        <dbReference type="ARBA" id="ARBA00022452"/>
    </source>
</evidence>
<keyword evidence="5" id="KW-0410">Iron transport</keyword>
<dbReference type="NCBIfam" id="TIGR01783">
    <property type="entry name" value="TonB-siderophor"/>
    <property type="match status" value="1"/>
</dbReference>
<dbReference type="SUPFAM" id="SSF56935">
    <property type="entry name" value="Porins"/>
    <property type="match status" value="1"/>
</dbReference>
<reference evidence="16 17" key="1">
    <citation type="submission" date="2023-11" db="EMBL/GenBank/DDBJ databases">
        <title>MicrobeMod: A computational toolkit for identifying prokaryotic methylation and restriction-modification with nanopore sequencing.</title>
        <authorList>
            <person name="Crits-Christoph A."/>
            <person name="Kang S.C."/>
            <person name="Lee H."/>
            <person name="Ostrov N."/>
        </authorList>
    </citation>
    <scope>NUCLEOTIDE SEQUENCE [LARGE SCALE GENOMIC DNA]</scope>
    <source>
        <strain evidence="16 17">ATCC 25935</strain>
    </source>
</reference>
<dbReference type="InterPro" id="IPR037066">
    <property type="entry name" value="Plug_dom_sf"/>
</dbReference>